<feature type="signal peptide" evidence="1">
    <location>
        <begin position="1"/>
        <end position="32"/>
    </location>
</feature>
<evidence type="ECO:0008006" key="4">
    <source>
        <dbReference type="Google" id="ProtNLM"/>
    </source>
</evidence>
<protein>
    <recommendedName>
        <fullName evidence="4">Secreted protein</fullName>
    </recommendedName>
</protein>
<dbReference type="EMBL" id="RKLN01000004">
    <property type="protein sequence ID" value="RVW02372.1"/>
    <property type="molecule type" value="Genomic_DNA"/>
</dbReference>
<sequence length="90" mass="9040">MRQKFRKSARVVAAAAALTLATGVGGAATASAAEFESTPSMPNTQPLGGGGIDALLLEEGLILEEAPLFDSLPAAGALDFAFPLLDGIVL</sequence>
<organism evidence="2 3">
    <name type="scientific">Rhodococcus spongiicola</name>
    <dbReference type="NCBI Taxonomy" id="2487352"/>
    <lineage>
        <taxon>Bacteria</taxon>
        <taxon>Bacillati</taxon>
        <taxon>Actinomycetota</taxon>
        <taxon>Actinomycetes</taxon>
        <taxon>Mycobacteriales</taxon>
        <taxon>Nocardiaceae</taxon>
        <taxon>Rhodococcus</taxon>
    </lineage>
</organism>
<evidence type="ECO:0000313" key="2">
    <source>
        <dbReference type="EMBL" id="RVW02372.1"/>
    </source>
</evidence>
<evidence type="ECO:0000256" key="1">
    <source>
        <dbReference type="SAM" id="SignalP"/>
    </source>
</evidence>
<evidence type="ECO:0000313" key="3">
    <source>
        <dbReference type="Proteomes" id="UP000284333"/>
    </source>
</evidence>
<keyword evidence="3" id="KW-1185">Reference proteome</keyword>
<keyword evidence="1" id="KW-0732">Signal</keyword>
<dbReference type="RefSeq" id="WP_127947506.1">
    <property type="nucleotide sequence ID" value="NZ_RKLN01000004.1"/>
</dbReference>
<name>A0A438AUU3_9NOCA</name>
<dbReference type="AlphaFoldDB" id="A0A438AUU3"/>
<accession>A0A438AUU3</accession>
<dbReference type="Proteomes" id="UP000284333">
    <property type="component" value="Unassembled WGS sequence"/>
</dbReference>
<feature type="chain" id="PRO_5019167995" description="Secreted protein" evidence="1">
    <location>
        <begin position="33"/>
        <end position="90"/>
    </location>
</feature>
<gene>
    <name evidence="2" type="ORF">EF834_12295</name>
</gene>
<comment type="caution">
    <text evidence="2">The sequence shown here is derived from an EMBL/GenBank/DDBJ whole genome shotgun (WGS) entry which is preliminary data.</text>
</comment>
<proteinExistence type="predicted"/>
<reference evidence="2 3" key="1">
    <citation type="submission" date="2018-11" db="EMBL/GenBank/DDBJ databases">
        <title>Rhodococcus spongicola sp. nov. and Rhodococcus xishaensis sp. nov. from marine sponges.</title>
        <authorList>
            <person name="Li L."/>
            <person name="Lin H.W."/>
        </authorList>
    </citation>
    <scope>NUCLEOTIDE SEQUENCE [LARGE SCALE GENOMIC DNA]</scope>
    <source>
        <strain evidence="2 3">LHW50502</strain>
    </source>
</reference>